<dbReference type="Proteomes" id="UP000184032">
    <property type="component" value="Unassembled WGS sequence"/>
</dbReference>
<feature type="transmembrane region" description="Helical" evidence="7">
    <location>
        <begin position="20"/>
        <end position="44"/>
    </location>
</feature>
<dbReference type="EMBL" id="FQXI01000002">
    <property type="protein sequence ID" value="SHH10423.1"/>
    <property type="molecule type" value="Genomic_DNA"/>
</dbReference>
<dbReference type="AlphaFoldDB" id="A0A1M5QA89"/>
<keyword evidence="4 7" id="KW-0812">Transmembrane</keyword>
<comment type="subcellular location">
    <subcellularLocation>
        <location evidence="1">Membrane</location>
        <topology evidence="1">Multi-pass membrane protein</topology>
    </subcellularLocation>
</comment>
<dbReference type="Gene3D" id="3.30.70.1350">
    <property type="entry name" value="Cation efflux protein, cytoplasmic domain"/>
    <property type="match status" value="1"/>
</dbReference>
<accession>A0A1M5QA89</accession>
<dbReference type="NCBIfam" id="TIGR01297">
    <property type="entry name" value="CDF"/>
    <property type="match status" value="1"/>
</dbReference>
<proteinExistence type="inferred from homology"/>
<evidence type="ECO:0000259" key="8">
    <source>
        <dbReference type="Pfam" id="PF01545"/>
    </source>
</evidence>
<evidence type="ECO:0000256" key="7">
    <source>
        <dbReference type="SAM" id="Phobius"/>
    </source>
</evidence>
<feature type="transmembrane region" description="Helical" evidence="7">
    <location>
        <begin position="194"/>
        <end position="212"/>
    </location>
</feature>
<dbReference type="InterPro" id="IPR027469">
    <property type="entry name" value="Cation_efflux_TMD_sf"/>
</dbReference>
<gene>
    <name evidence="10" type="ORF">SAMN02745245_00550</name>
</gene>
<evidence type="ECO:0000313" key="10">
    <source>
        <dbReference type="EMBL" id="SHH10423.1"/>
    </source>
</evidence>
<dbReference type="GO" id="GO:0016020">
    <property type="term" value="C:membrane"/>
    <property type="evidence" value="ECO:0007669"/>
    <property type="project" value="UniProtKB-SubCell"/>
</dbReference>
<dbReference type="SUPFAM" id="SSF160240">
    <property type="entry name" value="Cation efflux protein cytoplasmic domain-like"/>
    <property type="match status" value="1"/>
</dbReference>
<dbReference type="InterPro" id="IPR050291">
    <property type="entry name" value="CDF_Transporter"/>
</dbReference>
<evidence type="ECO:0000256" key="2">
    <source>
        <dbReference type="ARBA" id="ARBA00008114"/>
    </source>
</evidence>
<feature type="domain" description="Cation efflux protein cytoplasmic" evidence="9">
    <location>
        <begin position="229"/>
        <end position="300"/>
    </location>
</feature>
<reference evidence="10 11" key="1">
    <citation type="submission" date="2016-11" db="EMBL/GenBank/DDBJ databases">
        <authorList>
            <person name="Jaros S."/>
            <person name="Januszkiewicz K."/>
            <person name="Wedrychowicz H."/>
        </authorList>
    </citation>
    <scope>NUCLEOTIDE SEQUENCE [LARGE SCALE GENOMIC DNA]</scope>
    <source>
        <strain evidence="10 11">DSM 21120</strain>
    </source>
</reference>
<keyword evidence="11" id="KW-1185">Reference proteome</keyword>
<evidence type="ECO:0000256" key="4">
    <source>
        <dbReference type="ARBA" id="ARBA00022692"/>
    </source>
</evidence>
<evidence type="ECO:0000259" key="9">
    <source>
        <dbReference type="Pfam" id="PF16916"/>
    </source>
</evidence>
<dbReference type="InterPro" id="IPR002524">
    <property type="entry name" value="Cation_efflux"/>
</dbReference>
<protein>
    <submittedName>
        <fullName evidence="10">Cation diffusion facilitator family transporter</fullName>
    </submittedName>
</protein>
<keyword evidence="3" id="KW-0813">Transport</keyword>
<evidence type="ECO:0000256" key="6">
    <source>
        <dbReference type="ARBA" id="ARBA00023136"/>
    </source>
</evidence>
<name>A0A1M5QA89_9FIRM</name>
<dbReference type="Gene3D" id="1.20.1510.10">
    <property type="entry name" value="Cation efflux protein transmembrane domain"/>
    <property type="match status" value="1"/>
</dbReference>
<feature type="transmembrane region" description="Helical" evidence="7">
    <location>
        <begin position="129"/>
        <end position="149"/>
    </location>
</feature>
<feature type="transmembrane region" description="Helical" evidence="7">
    <location>
        <begin position="170"/>
        <end position="188"/>
    </location>
</feature>
<evidence type="ECO:0000256" key="1">
    <source>
        <dbReference type="ARBA" id="ARBA00004141"/>
    </source>
</evidence>
<comment type="similarity">
    <text evidence="2">Belongs to the cation diffusion facilitator (CDF) transporter (TC 2.A.4) family.</text>
</comment>
<feature type="transmembrane region" description="Helical" evidence="7">
    <location>
        <begin position="92"/>
        <end position="109"/>
    </location>
</feature>
<evidence type="ECO:0000256" key="3">
    <source>
        <dbReference type="ARBA" id="ARBA00022448"/>
    </source>
</evidence>
<evidence type="ECO:0000256" key="5">
    <source>
        <dbReference type="ARBA" id="ARBA00022989"/>
    </source>
</evidence>
<keyword evidence="5 7" id="KW-1133">Transmembrane helix</keyword>
<dbReference type="OrthoDB" id="9806522at2"/>
<feature type="domain" description="Cation efflux protein transmembrane" evidence="8">
    <location>
        <begin position="28"/>
        <end position="220"/>
    </location>
</feature>
<dbReference type="PANTHER" id="PTHR43840:SF50">
    <property type="entry name" value="MANGANESE EFFLUX SYSTEM PROTEIN MNES"/>
    <property type="match status" value="1"/>
</dbReference>
<dbReference type="SUPFAM" id="SSF161111">
    <property type="entry name" value="Cation efflux protein transmembrane domain-like"/>
    <property type="match status" value="1"/>
</dbReference>
<dbReference type="GO" id="GO:0008324">
    <property type="term" value="F:monoatomic cation transmembrane transporter activity"/>
    <property type="evidence" value="ECO:0007669"/>
    <property type="project" value="InterPro"/>
</dbReference>
<sequence>MLVKKVLKMGKFGTKREDRLEISVITSVLGLASNIVLAVVKIALFVFTGSVSILADAINNATDSLSSIVTLVGVKLSAMPADKEHPYGHGRIEYISALIVAILVFYAGVEFIQTSFDRIIHPRVVEFNMYSILIMVLSMAVKLYMAHFYKEISNSIDSTPIKAQSKDSMADVFVTGVVVFSIIVNKLTGKMVDGYAGLIISLFILYSGYDLIRDTLSDLIGEAPAKGMLKEIQSIALEDKRILGVHDIIVSKYGPQRVYVSFHVEIPFNMSLVEAHSMIDKIETEIEEKLNCIVSIHVDPVGMYSETEKKIVEVLDTLIKENSDVLSFHDLLCEDNAVRVEVVVDGNTVKRHEDRERIRELVKSRLQGEFGDSYYYNIIIDRYF</sequence>
<evidence type="ECO:0000313" key="11">
    <source>
        <dbReference type="Proteomes" id="UP000184032"/>
    </source>
</evidence>
<dbReference type="PANTHER" id="PTHR43840">
    <property type="entry name" value="MITOCHONDRIAL METAL TRANSPORTER 1-RELATED"/>
    <property type="match status" value="1"/>
</dbReference>
<dbReference type="RefSeq" id="WP_073183524.1">
    <property type="nucleotide sequence ID" value="NZ_FQXI01000002.1"/>
</dbReference>
<dbReference type="InterPro" id="IPR036837">
    <property type="entry name" value="Cation_efflux_CTD_sf"/>
</dbReference>
<dbReference type="STRING" id="1120995.SAMN02745245_00550"/>
<dbReference type="InterPro" id="IPR058533">
    <property type="entry name" value="Cation_efflux_TM"/>
</dbReference>
<dbReference type="Pfam" id="PF01545">
    <property type="entry name" value="Cation_efflux"/>
    <property type="match status" value="1"/>
</dbReference>
<dbReference type="FunFam" id="1.20.1510.10:FF:000006">
    <property type="entry name" value="Divalent cation efflux transporter"/>
    <property type="match status" value="1"/>
</dbReference>
<dbReference type="Pfam" id="PF16916">
    <property type="entry name" value="ZT_dimer"/>
    <property type="match status" value="1"/>
</dbReference>
<dbReference type="InterPro" id="IPR027470">
    <property type="entry name" value="Cation_efflux_CTD"/>
</dbReference>
<keyword evidence="6 7" id="KW-0472">Membrane</keyword>
<organism evidence="10 11">
    <name type="scientific">Anaerosphaera aminiphila DSM 21120</name>
    <dbReference type="NCBI Taxonomy" id="1120995"/>
    <lineage>
        <taxon>Bacteria</taxon>
        <taxon>Bacillati</taxon>
        <taxon>Bacillota</taxon>
        <taxon>Tissierellia</taxon>
        <taxon>Tissierellales</taxon>
        <taxon>Peptoniphilaceae</taxon>
        <taxon>Anaerosphaera</taxon>
    </lineage>
</organism>